<gene>
    <name evidence="1" type="ORF">ACFSC0_17485</name>
</gene>
<organism evidence="1 2">
    <name type="scientific">Phenylobacterium terrae</name>
    <dbReference type="NCBI Taxonomy" id="2665495"/>
    <lineage>
        <taxon>Bacteria</taxon>
        <taxon>Pseudomonadati</taxon>
        <taxon>Pseudomonadota</taxon>
        <taxon>Alphaproteobacteria</taxon>
        <taxon>Caulobacterales</taxon>
        <taxon>Caulobacteraceae</taxon>
        <taxon>Phenylobacterium</taxon>
    </lineage>
</organism>
<name>A0ABW4N5N5_9CAUL</name>
<comment type="caution">
    <text evidence="1">The sequence shown here is derived from an EMBL/GenBank/DDBJ whole genome shotgun (WGS) entry which is preliminary data.</text>
</comment>
<reference evidence="2" key="1">
    <citation type="journal article" date="2019" name="Int. J. Syst. Evol. Microbiol.">
        <title>The Global Catalogue of Microorganisms (GCM) 10K type strain sequencing project: providing services to taxonomists for standard genome sequencing and annotation.</title>
        <authorList>
            <consortium name="The Broad Institute Genomics Platform"/>
            <consortium name="The Broad Institute Genome Sequencing Center for Infectious Disease"/>
            <person name="Wu L."/>
            <person name="Ma J."/>
        </authorList>
    </citation>
    <scope>NUCLEOTIDE SEQUENCE [LARGE SCALE GENOMIC DNA]</scope>
    <source>
        <strain evidence="2">DFY28</strain>
    </source>
</reference>
<evidence type="ECO:0000313" key="1">
    <source>
        <dbReference type="EMBL" id="MFD1785197.1"/>
    </source>
</evidence>
<keyword evidence="2" id="KW-1185">Reference proteome</keyword>
<proteinExistence type="predicted"/>
<dbReference type="RefSeq" id="WP_377282150.1">
    <property type="nucleotide sequence ID" value="NZ_JBHRSI010000005.1"/>
</dbReference>
<dbReference type="Proteomes" id="UP001597237">
    <property type="component" value="Unassembled WGS sequence"/>
</dbReference>
<sequence>MHGARTSAASLTGIWQGLYSYNDGRDDAPFVATLLDLGGAISGTTHEPCPVGASSSGLAFAEISGRREGAAVIFSKTYDGTSGLDHTVLYEGTLSSDGAEIEGTWIIPGGSVGRFMMIRGGGRKEGAALEMAAAA</sequence>
<evidence type="ECO:0008006" key="3">
    <source>
        <dbReference type="Google" id="ProtNLM"/>
    </source>
</evidence>
<accession>A0ABW4N5N5</accession>
<protein>
    <recommendedName>
        <fullName evidence="3">Lipocalin-like domain-containing protein</fullName>
    </recommendedName>
</protein>
<evidence type="ECO:0000313" key="2">
    <source>
        <dbReference type="Proteomes" id="UP001597237"/>
    </source>
</evidence>
<dbReference type="EMBL" id="JBHUEY010000006">
    <property type="protein sequence ID" value="MFD1785197.1"/>
    <property type="molecule type" value="Genomic_DNA"/>
</dbReference>